<dbReference type="Proteomes" id="UP000502996">
    <property type="component" value="Chromosome"/>
</dbReference>
<dbReference type="InterPro" id="IPR001434">
    <property type="entry name" value="OmcB-like_DUF11"/>
</dbReference>
<dbReference type="Pfam" id="PF01345">
    <property type="entry name" value="DUF11"/>
    <property type="match status" value="6"/>
</dbReference>
<keyword evidence="2" id="KW-0964">Secreted</keyword>
<evidence type="ECO:0000256" key="2">
    <source>
        <dbReference type="ARBA" id="ARBA00022525"/>
    </source>
</evidence>
<dbReference type="GO" id="GO:0005975">
    <property type="term" value="P:carbohydrate metabolic process"/>
    <property type="evidence" value="ECO:0007669"/>
    <property type="project" value="UniProtKB-ARBA"/>
</dbReference>
<keyword evidence="5" id="KW-0472">Membrane</keyword>
<dbReference type="InterPro" id="IPR041498">
    <property type="entry name" value="Big_6"/>
</dbReference>
<feature type="domain" description="SD-repeat containing protein B" evidence="7">
    <location>
        <begin position="1085"/>
        <end position="1171"/>
    </location>
</feature>
<evidence type="ECO:0000259" key="6">
    <source>
        <dbReference type="Pfam" id="PF01345"/>
    </source>
</evidence>
<dbReference type="Pfam" id="PF19077">
    <property type="entry name" value="Big_13"/>
    <property type="match status" value="3"/>
</dbReference>
<evidence type="ECO:0000256" key="3">
    <source>
        <dbReference type="ARBA" id="ARBA00022729"/>
    </source>
</evidence>
<dbReference type="InterPro" id="IPR033764">
    <property type="entry name" value="Sdr_B"/>
</dbReference>
<feature type="domain" description="DUF11" evidence="6">
    <location>
        <begin position="948"/>
        <end position="1073"/>
    </location>
</feature>
<feature type="compositionally biased region" description="Polar residues" evidence="4">
    <location>
        <begin position="604"/>
        <end position="628"/>
    </location>
</feature>
<feature type="domain" description="DUF11" evidence="6">
    <location>
        <begin position="111"/>
        <end position="228"/>
    </location>
</feature>
<evidence type="ECO:0000259" key="9">
    <source>
        <dbReference type="Pfam" id="PF19077"/>
    </source>
</evidence>
<dbReference type="InterPro" id="IPR051172">
    <property type="entry name" value="Chlamydia_OmcB"/>
</dbReference>
<dbReference type="RefSeq" id="WP_165227833.1">
    <property type="nucleotide sequence ID" value="NZ_CP049257.1"/>
</dbReference>
<dbReference type="EMBL" id="CP049257">
    <property type="protein sequence ID" value="QIG41466.1"/>
    <property type="molecule type" value="Genomic_DNA"/>
</dbReference>
<feature type="region of interest" description="Disordered" evidence="4">
    <location>
        <begin position="1272"/>
        <end position="1300"/>
    </location>
</feature>
<comment type="subcellular location">
    <subcellularLocation>
        <location evidence="1">Secreted</location>
    </subcellularLocation>
</comment>
<feature type="domain" description="DUF11" evidence="6">
    <location>
        <begin position="236"/>
        <end position="354"/>
    </location>
</feature>
<evidence type="ECO:0000259" key="7">
    <source>
        <dbReference type="Pfam" id="PF17210"/>
    </source>
</evidence>
<feature type="domain" description="Bacterial Ig" evidence="8">
    <location>
        <begin position="1493"/>
        <end position="1558"/>
    </location>
</feature>
<protein>
    <recommendedName>
        <fullName evidence="12">DUF11 domain-containing protein</fullName>
    </recommendedName>
</protein>
<keyword evidence="5" id="KW-1133">Transmembrane helix</keyword>
<name>A0A6G6W8C0_9ACTN</name>
<dbReference type="Pfam" id="PF17936">
    <property type="entry name" value="Big_6"/>
    <property type="match status" value="1"/>
</dbReference>
<dbReference type="SUPFAM" id="SSF117074">
    <property type="entry name" value="Hypothetical protein PA1324"/>
    <property type="match status" value="1"/>
</dbReference>
<dbReference type="SUPFAM" id="SSF49313">
    <property type="entry name" value="Cadherin-like"/>
    <property type="match status" value="1"/>
</dbReference>
<dbReference type="PANTHER" id="PTHR34819:SF3">
    <property type="entry name" value="CELL SURFACE PROTEIN"/>
    <property type="match status" value="1"/>
</dbReference>
<dbReference type="PANTHER" id="PTHR34819">
    <property type="entry name" value="LARGE CYSTEINE-RICH PERIPLASMIC PROTEIN OMCB"/>
    <property type="match status" value="1"/>
</dbReference>
<dbReference type="Gene3D" id="2.60.40.10">
    <property type="entry name" value="Immunoglobulins"/>
    <property type="match status" value="7"/>
</dbReference>
<feature type="domain" description="DUF11" evidence="6">
    <location>
        <begin position="497"/>
        <end position="630"/>
    </location>
</feature>
<dbReference type="KEGG" id="nano:G5V58_00570"/>
<evidence type="ECO:0000313" key="11">
    <source>
        <dbReference type="Proteomes" id="UP000502996"/>
    </source>
</evidence>
<feature type="transmembrane region" description="Helical" evidence="5">
    <location>
        <begin position="82"/>
        <end position="103"/>
    </location>
</feature>
<keyword evidence="3" id="KW-0732">Signal</keyword>
<feature type="region of interest" description="Disordered" evidence="4">
    <location>
        <begin position="1483"/>
        <end position="1504"/>
    </location>
</feature>
<evidence type="ECO:0000256" key="5">
    <source>
        <dbReference type="SAM" id="Phobius"/>
    </source>
</evidence>
<feature type="region of interest" description="Disordered" evidence="4">
    <location>
        <begin position="43"/>
        <end position="76"/>
    </location>
</feature>
<keyword evidence="11" id="KW-1185">Reference proteome</keyword>
<feature type="compositionally biased region" description="Low complexity" evidence="4">
    <location>
        <begin position="1369"/>
        <end position="1378"/>
    </location>
</feature>
<reference evidence="10 11" key="1">
    <citation type="submission" date="2020-02" db="EMBL/GenBank/DDBJ databases">
        <title>Full genome sequence of Nocardioides sp. R-3366.</title>
        <authorList>
            <person name="Im W.-T."/>
        </authorList>
    </citation>
    <scope>NUCLEOTIDE SEQUENCE [LARGE SCALE GENOMIC DNA]</scope>
    <source>
        <strain evidence="10 11">R-3366</strain>
    </source>
</reference>
<dbReference type="InterPro" id="IPR013783">
    <property type="entry name" value="Ig-like_fold"/>
</dbReference>
<dbReference type="GO" id="GO:0005509">
    <property type="term" value="F:calcium ion binding"/>
    <property type="evidence" value="ECO:0007669"/>
    <property type="project" value="InterPro"/>
</dbReference>
<dbReference type="NCBIfam" id="TIGR01451">
    <property type="entry name" value="B_ant_repeat"/>
    <property type="match status" value="1"/>
</dbReference>
<dbReference type="GO" id="GO:0005576">
    <property type="term" value="C:extracellular region"/>
    <property type="evidence" value="ECO:0007669"/>
    <property type="project" value="UniProtKB-SubCell"/>
</dbReference>
<proteinExistence type="predicted"/>
<dbReference type="NCBIfam" id="NF033510">
    <property type="entry name" value="Ca_tandemer"/>
    <property type="match status" value="4"/>
</dbReference>
<dbReference type="InterPro" id="IPR047589">
    <property type="entry name" value="DUF11_rpt"/>
</dbReference>
<keyword evidence="5" id="KW-0812">Transmembrane</keyword>
<feature type="domain" description="Bacterial Ig-like" evidence="9">
    <location>
        <begin position="1402"/>
        <end position="1476"/>
    </location>
</feature>
<feature type="domain" description="DUF11" evidence="6">
    <location>
        <begin position="362"/>
        <end position="487"/>
    </location>
</feature>
<evidence type="ECO:0000313" key="10">
    <source>
        <dbReference type="EMBL" id="QIG41466.1"/>
    </source>
</evidence>
<dbReference type="GO" id="GO:0016020">
    <property type="term" value="C:membrane"/>
    <property type="evidence" value="ECO:0007669"/>
    <property type="project" value="InterPro"/>
</dbReference>
<organism evidence="10 11">
    <name type="scientific">Nocardioides anomalus</name>
    <dbReference type="NCBI Taxonomy" id="2712223"/>
    <lineage>
        <taxon>Bacteria</taxon>
        <taxon>Bacillati</taxon>
        <taxon>Actinomycetota</taxon>
        <taxon>Actinomycetes</taxon>
        <taxon>Propionibacteriales</taxon>
        <taxon>Nocardioidaceae</taxon>
        <taxon>Nocardioides</taxon>
    </lineage>
</organism>
<sequence>MGRRLRRFLLLARAQASRRDDRPDAGGLRGFAPREVLAVRACVPGRTAARRPTKPDGDPMHAMSAPSPATAPPRRRRDSVRLLAVTAVVAVVAGVLAVGPASAEPATVGADLSLSLAAAPTSVPAGGTVSFAVSTSNLGPEATEAVTAAVTLASNLTFQSATGAGWSCGASGQVVKCTRPSAAVAALPDITISARATGAVTGTVDVSGAISAVNSVDYVSGNDSATAAFTVTAATDLAVTTAASTGSPASGQAMSFTLRPRNLGPFAATSVVAEATLPAGFAVVAATGTGWTCSTSGADVTCTRATYAVGAANDVTITATAPMVLGPTAFTVAVQLSSATPDPVSANDVGSVSVTVLPDGVDLSITETKGPSPVAQGSGLTHDVRVVNHGPRAAVTGEVTVTDTLPAGEGFVSASGTGWTCGAAGSVVTCTYASALGAGSSSSDLRVATTALVAGTLTDTACVSYTDSGGHGYADPQSGNNCANASVVSTVASGAVDLSLSGTTSSDPLVWNEGSLDYTLTVANAGPGDATGLVLTDAIPGHVAGASGVVASKTGGTSTSTFACSNGATVTCTQTGGTLAAGTTAVFTVTVSRPLRDSAAQPGGTWTNTATVTSTDQGDTDVSNNSASVPVRIDPVTDLTVRSELASPSVRAGTGATVVLTVENHGPSTAKSVTLSDVLTEPAGTLTFLSASPGQGSCAAYDAGTGTLTCSLGDIAEDGTAAVRVLFRPDHLSSPPSPRTISSDATVSMTTQDSDTTNNAAQSVLTVDPALVDLRVNATDNPDPLGFVPASAGPTFPDNVVTYRNVITNRGPSVASGVVLTSTMTPPAGKQATFLGDKPTSTGQSYSNHCDNLNTSVTGPATLTVTCTLPAGFVLGSANSSTDLYLDYRIDTPPDVAGDAFTTTASVASNETDAFLGDNSVTQPTTVRMRADLQLAESARAHVSGSDATTTTVQVRQPFYWVLTLSNAGPGDSPDTQIIDTLPAGVSLYSGGPVAPYDAAPYSSGVRWSTNNATPTSGSCSGTTTITCSIGLLESGSVALVRVPVVSVTAGSRNSCASATTSEVDPNAANNSSICRSVTVRESSLAGTVYADLNGNGAKGSGEPGINNTSMRLTGTDRYGNVVDSTTTTNSSGAYSFLHLADGTYTLTETQPSGYRDGRDAAGTAGGTVSGTGVGSDAITDISLAGNTAATGYLFGELVPPGVPVLTAPAPDASVASATPTIAGTGDVGGTVTVVIDGAAVGTAPVSSGGAWSLVVPSPLSQGAHTVAAFATDPLGTDSDPTSSRSFRVDSTAPGAPVVSAPVEGASLTTTTPTITGTAEPLATVSVSIDGGEVGTTPVPSGGAWSLAVTSPLSQGSHTVTTRARDAAGNDSSSSADRSFVVDTVAPAPPAVTAPADGAYATTTTPTLGGTAEPLSTVTVRVDDAVVGTTTAGSGGAWALAVPAALSQGVHTASARATDAAGNDGVFSASSTFTVDSVAPAAPVVTSPEDGGTVTSETPTVSGTAEPLSSVAVRVDGAVVGSTSAGSGGAWSLALTTPLSETTHVVAARATDAAGNDGAFSTEQHFTVRLPAAPSITSADHATFLLGSRGAFTVTTSPGYPSATVLSVVGTLPSGVTLTDRGDGTAALAGTPGPDTAGRYPLTVTATNVAGHVDQPFTLTVARGVFAVGPPTITGGPATFGVPLACAADLIPGDTATYTWRRGGTEVARGPGYTPAASDVGAVLTCAVTVSRPGFADATNQASTTPVAAAPAAGFDVTLRGGPYVHRVLRAVLTPAPPPGATVRWTWTVGGRPRPDATGSSYRSTLADFGRRVVARATVSRPGLRDARARGAVQRVSLAALRVSTRPVVSTQGRAFELTARHLLPGQRYVVRFAHGRVVARGTVPDDAESLTRIIRIPGRVTPGVRRLVFTTSDPDRRRAFSVRLP</sequence>
<feature type="region of interest" description="Disordered" evidence="4">
    <location>
        <begin position="598"/>
        <end position="628"/>
    </location>
</feature>
<feature type="compositionally biased region" description="Polar residues" evidence="4">
    <location>
        <begin position="1493"/>
        <end position="1503"/>
    </location>
</feature>
<feature type="domain" description="Bacterial Ig-like" evidence="9">
    <location>
        <begin position="1310"/>
        <end position="1384"/>
    </location>
</feature>
<gene>
    <name evidence="10" type="ORF">G5V58_00570</name>
</gene>
<dbReference type="InterPro" id="IPR044016">
    <property type="entry name" value="Big_13"/>
</dbReference>
<evidence type="ECO:0000256" key="1">
    <source>
        <dbReference type="ARBA" id="ARBA00004613"/>
    </source>
</evidence>
<dbReference type="InterPro" id="IPR015919">
    <property type="entry name" value="Cadherin-like_sf"/>
</dbReference>
<feature type="region of interest" description="Disordered" evidence="4">
    <location>
        <begin position="1355"/>
        <end position="1378"/>
    </location>
</feature>
<feature type="domain" description="DUF11" evidence="6">
    <location>
        <begin position="638"/>
        <end position="763"/>
    </location>
</feature>
<evidence type="ECO:0000256" key="4">
    <source>
        <dbReference type="SAM" id="MobiDB-lite"/>
    </source>
</evidence>
<accession>A0A6G6W8C0</accession>
<dbReference type="Pfam" id="PF17210">
    <property type="entry name" value="SdrD_B"/>
    <property type="match status" value="1"/>
</dbReference>
<evidence type="ECO:0000259" key="8">
    <source>
        <dbReference type="Pfam" id="PF17936"/>
    </source>
</evidence>
<feature type="domain" description="Bacterial Ig-like" evidence="9">
    <location>
        <begin position="1212"/>
        <end position="1290"/>
    </location>
</feature>
<evidence type="ECO:0008006" key="12">
    <source>
        <dbReference type="Google" id="ProtNLM"/>
    </source>
</evidence>